<dbReference type="Proteomes" id="UP001630127">
    <property type="component" value="Unassembled WGS sequence"/>
</dbReference>
<comment type="caution">
    <text evidence="2">The sequence shown here is derived from an EMBL/GenBank/DDBJ whole genome shotgun (WGS) entry which is preliminary data.</text>
</comment>
<dbReference type="EMBL" id="JBJUIK010000012">
    <property type="protein sequence ID" value="KAL3509999.1"/>
    <property type="molecule type" value="Genomic_DNA"/>
</dbReference>
<feature type="compositionally biased region" description="Polar residues" evidence="1">
    <location>
        <begin position="191"/>
        <end position="203"/>
    </location>
</feature>
<evidence type="ECO:0000313" key="2">
    <source>
        <dbReference type="EMBL" id="KAL3509999.1"/>
    </source>
</evidence>
<organism evidence="2 3">
    <name type="scientific">Cinchona calisaya</name>
    <dbReference type="NCBI Taxonomy" id="153742"/>
    <lineage>
        <taxon>Eukaryota</taxon>
        <taxon>Viridiplantae</taxon>
        <taxon>Streptophyta</taxon>
        <taxon>Embryophyta</taxon>
        <taxon>Tracheophyta</taxon>
        <taxon>Spermatophyta</taxon>
        <taxon>Magnoliopsida</taxon>
        <taxon>eudicotyledons</taxon>
        <taxon>Gunneridae</taxon>
        <taxon>Pentapetalae</taxon>
        <taxon>asterids</taxon>
        <taxon>lamiids</taxon>
        <taxon>Gentianales</taxon>
        <taxon>Rubiaceae</taxon>
        <taxon>Cinchonoideae</taxon>
        <taxon>Cinchoneae</taxon>
        <taxon>Cinchona</taxon>
    </lineage>
</organism>
<keyword evidence="3" id="KW-1185">Reference proteome</keyword>
<reference evidence="2 3" key="1">
    <citation type="submission" date="2024-11" db="EMBL/GenBank/DDBJ databases">
        <title>A near-complete genome assembly of Cinchona calisaya.</title>
        <authorList>
            <person name="Lian D.C."/>
            <person name="Zhao X.W."/>
            <person name="Wei L."/>
        </authorList>
    </citation>
    <scope>NUCLEOTIDE SEQUENCE [LARGE SCALE GENOMIC DNA]</scope>
    <source>
        <tissue evidence="2">Nenye</tissue>
    </source>
</reference>
<name>A0ABD2YRJ1_9GENT</name>
<dbReference type="AlphaFoldDB" id="A0ABD2YRJ1"/>
<gene>
    <name evidence="2" type="ORF">ACH5RR_029400</name>
</gene>
<feature type="region of interest" description="Disordered" evidence="1">
    <location>
        <begin position="191"/>
        <end position="215"/>
    </location>
</feature>
<accession>A0ABD2YRJ1</accession>
<evidence type="ECO:0000256" key="1">
    <source>
        <dbReference type="SAM" id="MobiDB-lite"/>
    </source>
</evidence>
<sequence length="332" mass="38199">MKQVKKPLKEDVSHSHHRPCLTSLFEFFPKGYFGQVDKIESSFMVTSHQEIGISEAVQLLEVDRKALVKVLEDPSKYKTILEEIDVEATRYAEERKALGKPSTIRARLNVSRTSTVTLKGRKEKKTTLYMTIEETSDEQKKQPSPRRSVLERIEPLGARVFVFDRIGTSTQENDGLSSRSSVFQRIQRNGLPNQEHSSVSSHLSLPRPQDDQLDSSLRPSVFHWLKESKDYESKPDGSSQKSVFERIGGRDIKAYGKGLKRLRKETDDNNEIRRTVPSCMMRKTRWEIRIEGMLKIMRRTIIHTKSVPHAILDDDDDNDDEQLVYVTTAILQ</sequence>
<protein>
    <submittedName>
        <fullName evidence="2">Uncharacterized protein</fullName>
    </submittedName>
</protein>
<evidence type="ECO:0000313" key="3">
    <source>
        <dbReference type="Proteomes" id="UP001630127"/>
    </source>
</evidence>
<proteinExistence type="predicted"/>